<dbReference type="SUPFAM" id="SSF53098">
    <property type="entry name" value="Ribonuclease H-like"/>
    <property type="match status" value="1"/>
</dbReference>
<protein>
    <recommendedName>
        <fullName evidence="1">DUF5641 domain-containing protein</fullName>
    </recommendedName>
</protein>
<reference evidence="2" key="2">
    <citation type="submission" date="2018-07" db="EMBL/GenBank/DDBJ databases">
        <authorList>
            <person name="Mckenzie S.K."/>
            <person name="Kronauer D.J.C."/>
        </authorList>
    </citation>
    <scope>NUCLEOTIDE SEQUENCE</scope>
    <source>
        <strain evidence="2">Clonal line C1</strain>
    </source>
</reference>
<comment type="caution">
    <text evidence="2">The sequence shown here is derived from an EMBL/GenBank/DDBJ whole genome shotgun (WGS) entry which is preliminary data.</text>
</comment>
<dbReference type="Gene3D" id="3.30.420.10">
    <property type="entry name" value="Ribonuclease H-like superfamily/Ribonuclease H"/>
    <property type="match status" value="1"/>
</dbReference>
<evidence type="ECO:0000259" key="1">
    <source>
        <dbReference type="Pfam" id="PF18701"/>
    </source>
</evidence>
<dbReference type="GO" id="GO:0003676">
    <property type="term" value="F:nucleic acid binding"/>
    <property type="evidence" value="ECO:0007669"/>
    <property type="project" value="InterPro"/>
</dbReference>
<dbReference type="Pfam" id="PF18701">
    <property type="entry name" value="DUF5641"/>
    <property type="match status" value="1"/>
</dbReference>
<dbReference type="PANTHER" id="PTHR47331:SF1">
    <property type="entry name" value="GAG-LIKE PROTEIN"/>
    <property type="match status" value="1"/>
</dbReference>
<dbReference type="InterPro" id="IPR040676">
    <property type="entry name" value="DUF5641"/>
</dbReference>
<dbReference type="InterPro" id="IPR012337">
    <property type="entry name" value="RNaseH-like_sf"/>
</dbReference>
<sequence>MSKLAPFLDKDGLLRVGGRLKNLLLDRDARNPILLPRDSPLSLLIIDDVHHRTLHGGVQVMLAKLRQQYWILGDRAPIASFPCTWNSPRTILRKGSSRHTNFTGRRGICATITSDCGTNFVGADAELRRLFHSASKESAEIANLLAADGTEWKFYSPAAPHFGGKWEAAVKSAKFHLRRVIGDTILTYEEFATLISQIEFVLNSRPLCAITEDPDDLETLTPAHFLIGGPMTLIPEPPLQDVPTSRLSRWQLLRQMIDRFWRRWSTEYLQRLQARNKWQHPERQLTKGSLVLIQDERFPPSKWPLARVIDTHPGTDGLIRVVTMRTTVATYKRPVHKLCPLPINGSNN</sequence>
<proteinExistence type="predicted"/>
<dbReference type="EMBL" id="QOIP01000011">
    <property type="protein sequence ID" value="RLU16773.1"/>
    <property type="molecule type" value="Genomic_DNA"/>
</dbReference>
<dbReference type="Proteomes" id="UP000279307">
    <property type="component" value="Chromosome 11"/>
</dbReference>
<dbReference type="PANTHER" id="PTHR47331">
    <property type="entry name" value="PHD-TYPE DOMAIN-CONTAINING PROTEIN"/>
    <property type="match status" value="1"/>
</dbReference>
<name>A0A3L8D9I5_OOCBI</name>
<organism evidence="2">
    <name type="scientific">Ooceraea biroi</name>
    <name type="common">Clonal raider ant</name>
    <name type="synonym">Cerapachys biroi</name>
    <dbReference type="NCBI Taxonomy" id="2015173"/>
    <lineage>
        <taxon>Eukaryota</taxon>
        <taxon>Metazoa</taxon>
        <taxon>Ecdysozoa</taxon>
        <taxon>Arthropoda</taxon>
        <taxon>Hexapoda</taxon>
        <taxon>Insecta</taxon>
        <taxon>Pterygota</taxon>
        <taxon>Neoptera</taxon>
        <taxon>Endopterygota</taxon>
        <taxon>Hymenoptera</taxon>
        <taxon>Apocrita</taxon>
        <taxon>Aculeata</taxon>
        <taxon>Formicoidea</taxon>
        <taxon>Formicidae</taxon>
        <taxon>Dorylinae</taxon>
        <taxon>Ooceraea</taxon>
    </lineage>
</organism>
<evidence type="ECO:0000313" key="2">
    <source>
        <dbReference type="EMBL" id="RLU16773.1"/>
    </source>
</evidence>
<accession>A0A3L8D9I5</accession>
<dbReference type="OrthoDB" id="5984724at2759"/>
<dbReference type="InterPro" id="IPR036397">
    <property type="entry name" value="RNaseH_sf"/>
</dbReference>
<dbReference type="AlphaFoldDB" id="A0A3L8D9I5"/>
<gene>
    <name evidence="2" type="ORF">DMN91_010841</name>
</gene>
<reference evidence="2" key="1">
    <citation type="journal article" date="2018" name="Genome Res.">
        <title>The genomic architecture and molecular evolution of ant odorant receptors.</title>
        <authorList>
            <person name="McKenzie S.K."/>
            <person name="Kronauer D.J.C."/>
        </authorList>
    </citation>
    <scope>NUCLEOTIDE SEQUENCE [LARGE SCALE GENOMIC DNA]</scope>
    <source>
        <strain evidence="2">Clonal line C1</strain>
    </source>
</reference>
<feature type="domain" description="DUF5641" evidence="1">
    <location>
        <begin position="248"/>
        <end position="341"/>
    </location>
</feature>